<protein>
    <submittedName>
        <fullName evidence="4">Aminoacetone oxidase family FAD-binding enzyme</fullName>
    </submittedName>
</protein>
<feature type="compositionally biased region" description="Low complexity" evidence="1">
    <location>
        <begin position="384"/>
        <end position="395"/>
    </location>
</feature>
<feature type="domain" description="RsdA/BaiN/AoA(So)-like insert" evidence="3">
    <location>
        <begin position="184"/>
        <end position="325"/>
    </location>
</feature>
<dbReference type="InterPro" id="IPR036188">
    <property type="entry name" value="FAD/NAD-bd_sf"/>
</dbReference>
<evidence type="ECO:0000256" key="1">
    <source>
        <dbReference type="SAM" id="MobiDB-lite"/>
    </source>
</evidence>
<proteinExistence type="predicted"/>
<dbReference type="SUPFAM" id="SSF160996">
    <property type="entry name" value="HI0933 insert domain-like"/>
    <property type="match status" value="1"/>
</dbReference>
<dbReference type="Pfam" id="PF22780">
    <property type="entry name" value="HI0933_like_1st"/>
    <property type="match status" value="1"/>
</dbReference>
<dbReference type="Proteomes" id="UP000316292">
    <property type="component" value="Unassembled WGS sequence"/>
</dbReference>
<dbReference type="Gene3D" id="3.50.50.60">
    <property type="entry name" value="FAD/NAD(P)-binding domain"/>
    <property type="match status" value="2"/>
</dbReference>
<feature type="region of interest" description="Disordered" evidence="1">
    <location>
        <begin position="384"/>
        <end position="407"/>
    </location>
</feature>
<comment type="caution">
    <text evidence="4">The sequence shown here is derived from an EMBL/GenBank/DDBJ whole genome shotgun (WGS) entry which is preliminary data.</text>
</comment>
<evidence type="ECO:0000259" key="3">
    <source>
        <dbReference type="Pfam" id="PF22780"/>
    </source>
</evidence>
<feature type="domain" description="RsdA/BaiN/AoA(So)-like Rossmann fold-like" evidence="2">
    <location>
        <begin position="8"/>
        <end position="377"/>
    </location>
</feature>
<dbReference type="EMBL" id="VBOR01000041">
    <property type="protein sequence ID" value="TMQ50147.1"/>
    <property type="molecule type" value="Genomic_DNA"/>
</dbReference>
<evidence type="ECO:0000313" key="5">
    <source>
        <dbReference type="Proteomes" id="UP000316292"/>
    </source>
</evidence>
<dbReference type="InterPro" id="IPR055178">
    <property type="entry name" value="RsdA/BaiN/AoA(So)-like_dom"/>
</dbReference>
<gene>
    <name evidence="4" type="ORF">E6K71_03145</name>
</gene>
<accession>A0A538SFL5</accession>
<name>A0A538SFL5_UNCEI</name>
<organism evidence="4 5">
    <name type="scientific">Eiseniibacteriota bacterium</name>
    <dbReference type="NCBI Taxonomy" id="2212470"/>
    <lineage>
        <taxon>Bacteria</taxon>
        <taxon>Candidatus Eiseniibacteriota</taxon>
    </lineage>
</organism>
<sequence>MSEDRLPVVVIGAGAAGFLAAIFAARPETGGPRGSRESARGASRVLLLERTRDGGRKILMSGGGRCNVLPSQLTPARFVTASSPNTLKKLLLSWPLGEQRRFFEETLGIPLRLEEETGKLFPVSNRSHDVRDGLRALAEHCGVEMRFESFVTGLSPDAEGQVKSGAMAGAPASAWRVGLAGGSTIRGVSLPVTIEAPGSGRARVTRGGFLFTHKGYSGPAVLDVSHLAVLSRLRGEPPQEFYVRWTDLDAAAWDRLLLETGSTMSGTLRERIPSRLAEALLQDSGVEGSTTRSRLTREERNRLVSALTRHPLYWTGDEGYKRAEVTGGGVALAEIDPRTLESRLLPGLFLCGEILDAFGPIGGYNFAWAWATGRAAGLGAAARGSGAGAVRSGVSYTPRSRAGKEPR</sequence>
<dbReference type="PANTHER" id="PTHR42887">
    <property type="entry name" value="OS12G0638800 PROTEIN"/>
    <property type="match status" value="1"/>
</dbReference>
<reference evidence="4 5" key="1">
    <citation type="journal article" date="2019" name="Nat. Microbiol.">
        <title>Mediterranean grassland soil C-N compound turnover is dependent on rainfall and depth, and is mediated by genomically divergent microorganisms.</title>
        <authorList>
            <person name="Diamond S."/>
            <person name="Andeer P.F."/>
            <person name="Li Z."/>
            <person name="Crits-Christoph A."/>
            <person name="Burstein D."/>
            <person name="Anantharaman K."/>
            <person name="Lane K.R."/>
            <person name="Thomas B.C."/>
            <person name="Pan C."/>
            <person name="Northen T.R."/>
            <person name="Banfield J.F."/>
        </authorList>
    </citation>
    <scope>NUCLEOTIDE SEQUENCE [LARGE SCALE GENOMIC DNA]</scope>
    <source>
        <strain evidence="4">WS_1</strain>
    </source>
</reference>
<dbReference type="Pfam" id="PF03486">
    <property type="entry name" value="HI0933_like"/>
    <property type="match status" value="1"/>
</dbReference>
<evidence type="ECO:0000313" key="4">
    <source>
        <dbReference type="EMBL" id="TMQ50147.1"/>
    </source>
</evidence>
<dbReference type="PRINTS" id="PR00368">
    <property type="entry name" value="FADPNR"/>
</dbReference>
<dbReference type="Gene3D" id="2.40.30.10">
    <property type="entry name" value="Translation factors"/>
    <property type="match status" value="1"/>
</dbReference>
<evidence type="ECO:0000259" key="2">
    <source>
        <dbReference type="Pfam" id="PF03486"/>
    </source>
</evidence>
<dbReference type="InterPro" id="IPR057661">
    <property type="entry name" value="RsdA/BaiN/AoA(So)_Rossmann"/>
</dbReference>
<dbReference type="SUPFAM" id="SSF51905">
    <property type="entry name" value="FAD/NAD(P)-binding domain"/>
    <property type="match status" value="1"/>
</dbReference>
<dbReference type="InterPro" id="IPR004792">
    <property type="entry name" value="BaiN-like"/>
</dbReference>
<dbReference type="PANTHER" id="PTHR42887:SF2">
    <property type="entry name" value="OS12G0638800 PROTEIN"/>
    <property type="match status" value="1"/>
</dbReference>
<dbReference type="AlphaFoldDB" id="A0A538SFL5"/>